<keyword evidence="1" id="KW-1133">Transmembrane helix</keyword>
<name>A0ABS4YRR7_9MICC</name>
<reference evidence="2 3" key="1">
    <citation type="submission" date="2021-03" db="EMBL/GenBank/DDBJ databases">
        <title>Sequencing the genomes of 1000 actinobacteria strains.</title>
        <authorList>
            <person name="Klenk H.-P."/>
        </authorList>
    </citation>
    <scope>NUCLEOTIDE SEQUENCE [LARGE SCALE GENOMIC DNA]</scope>
    <source>
        <strain evidence="2 3">DSM 16005</strain>
    </source>
</reference>
<dbReference type="EMBL" id="JAGIOI010000001">
    <property type="protein sequence ID" value="MBP2411482.1"/>
    <property type="molecule type" value="Genomic_DNA"/>
</dbReference>
<dbReference type="RefSeq" id="WP_209676628.1">
    <property type="nucleotide sequence ID" value="NZ_JAGIOI010000001.1"/>
</dbReference>
<protein>
    <submittedName>
        <fullName evidence="2">Uncharacterized protein</fullName>
    </submittedName>
</protein>
<organism evidence="2 3">
    <name type="scientific">Arthrobacter stackebrandtii</name>
    <dbReference type="NCBI Taxonomy" id="272161"/>
    <lineage>
        <taxon>Bacteria</taxon>
        <taxon>Bacillati</taxon>
        <taxon>Actinomycetota</taxon>
        <taxon>Actinomycetes</taxon>
        <taxon>Micrococcales</taxon>
        <taxon>Micrococcaceae</taxon>
        <taxon>Arthrobacter</taxon>
    </lineage>
</organism>
<keyword evidence="1" id="KW-0812">Transmembrane</keyword>
<dbReference type="Proteomes" id="UP000711614">
    <property type="component" value="Unassembled WGS sequence"/>
</dbReference>
<feature type="transmembrane region" description="Helical" evidence="1">
    <location>
        <begin position="96"/>
        <end position="118"/>
    </location>
</feature>
<feature type="transmembrane region" description="Helical" evidence="1">
    <location>
        <begin position="36"/>
        <end position="57"/>
    </location>
</feature>
<feature type="transmembrane region" description="Helical" evidence="1">
    <location>
        <begin position="63"/>
        <end position="84"/>
    </location>
</feature>
<comment type="caution">
    <text evidence="2">The sequence shown here is derived from an EMBL/GenBank/DDBJ whole genome shotgun (WGS) entry which is preliminary data.</text>
</comment>
<feature type="transmembrane region" description="Helical" evidence="1">
    <location>
        <begin position="124"/>
        <end position="142"/>
    </location>
</feature>
<keyword evidence="1" id="KW-0472">Membrane</keyword>
<accession>A0ABS4YRR7</accession>
<sequence length="147" mass="15625">MSQSDSSPSAEEARALLVQAEGIGNSATSASGWPTAMIFMSLAIIGSMMMTGFQIVAHTGYGAPLLAVTVGIWAAITAFTWTFMHRTTKIGFSRRFAWSLITYFAVYILGIVIGVVQFPNGNMAYYITAAVVLGATGIAAAFRELRA</sequence>
<evidence type="ECO:0000313" key="3">
    <source>
        <dbReference type="Proteomes" id="UP000711614"/>
    </source>
</evidence>
<evidence type="ECO:0000313" key="2">
    <source>
        <dbReference type="EMBL" id="MBP2411482.1"/>
    </source>
</evidence>
<keyword evidence="3" id="KW-1185">Reference proteome</keyword>
<gene>
    <name evidence="2" type="ORF">JOF48_000281</name>
</gene>
<proteinExistence type="predicted"/>
<evidence type="ECO:0000256" key="1">
    <source>
        <dbReference type="SAM" id="Phobius"/>
    </source>
</evidence>